<dbReference type="SUPFAM" id="SSF52833">
    <property type="entry name" value="Thioredoxin-like"/>
    <property type="match status" value="1"/>
</dbReference>
<organism evidence="2 3">
    <name type="scientific">Polaromonas aquatica</name>
    <dbReference type="NCBI Taxonomy" id="332657"/>
    <lineage>
        <taxon>Bacteria</taxon>
        <taxon>Pseudomonadati</taxon>
        <taxon>Pseudomonadota</taxon>
        <taxon>Betaproteobacteria</taxon>
        <taxon>Burkholderiales</taxon>
        <taxon>Comamonadaceae</taxon>
        <taxon>Polaromonas</taxon>
    </lineage>
</organism>
<dbReference type="RefSeq" id="WP_377412422.1">
    <property type="nucleotide sequence ID" value="NZ_JBHSRS010000012.1"/>
</dbReference>
<proteinExistence type="inferred from homology"/>
<dbReference type="Gene3D" id="3.40.30.10">
    <property type="entry name" value="Glutaredoxin"/>
    <property type="match status" value="1"/>
</dbReference>
<accession>A0ABW1TSA7</accession>
<dbReference type="Pfam" id="PF02630">
    <property type="entry name" value="SCO1-SenC"/>
    <property type="match status" value="1"/>
</dbReference>
<dbReference type="PANTHER" id="PTHR12151">
    <property type="entry name" value="ELECTRON TRANSPORT PROTIN SCO1/SENC FAMILY MEMBER"/>
    <property type="match status" value="1"/>
</dbReference>
<dbReference type="InterPro" id="IPR003782">
    <property type="entry name" value="SCO1/SenC"/>
</dbReference>
<dbReference type="Proteomes" id="UP001596270">
    <property type="component" value="Unassembled WGS sequence"/>
</dbReference>
<evidence type="ECO:0000313" key="3">
    <source>
        <dbReference type="Proteomes" id="UP001596270"/>
    </source>
</evidence>
<sequence length="224" mass="24429">MSSSNARKLRRMSSGPQDAKVERKRVALVVGIFMLLATPTVLLVQSKSYPVGSSFKLIDITGAGYAGDFLLPDHNGVTRSLKDFNGEVAIVFFGFTQCPDVCPTTLTEIVQARKLMGPDGARLKAIFVTVDPERDTSQVLKTYMENFDPAFVAMRPDPGQLQQLAKEFKLHIRRSPGQSPSSYTVDHTAASFVYDPRGRLRLYARYGVGAEALAADAKLLLGGA</sequence>
<dbReference type="CDD" id="cd02968">
    <property type="entry name" value="SCO"/>
    <property type="match status" value="1"/>
</dbReference>
<comment type="similarity">
    <text evidence="1">Belongs to the SCO1/2 family.</text>
</comment>
<evidence type="ECO:0000313" key="2">
    <source>
        <dbReference type="EMBL" id="MFC6280404.1"/>
    </source>
</evidence>
<evidence type="ECO:0000256" key="1">
    <source>
        <dbReference type="ARBA" id="ARBA00010996"/>
    </source>
</evidence>
<protein>
    <submittedName>
        <fullName evidence="2">SCO family protein</fullName>
    </submittedName>
</protein>
<reference evidence="3" key="1">
    <citation type="journal article" date="2019" name="Int. J. Syst. Evol. Microbiol.">
        <title>The Global Catalogue of Microorganisms (GCM) 10K type strain sequencing project: providing services to taxonomists for standard genome sequencing and annotation.</title>
        <authorList>
            <consortium name="The Broad Institute Genomics Platform"/>
            <consortium name="The Broad Institute Genome Sequencing Center for Infectious Disease"/>
            <person name="Wu L."/>
            <person name="Ma J."/>
        </authorList>
    </citation>
    <scope>NUCLEOTIDE SEQUENCE [LARGE SCALE GENOMIC DNA]</scope>
    <source>
        <strain evidence="3">CCUG 39402</strain>
    </source>
</reference>
<dbReference type="PANTHER" id="PTHR12151:SF25">
    <property type="entry name" value="LINALOOL DEHYDRATASE_ISOMERASE DOMAIN-CONTAINING PROTEIN"/>
    <property type="match status" value="1"/>
</dbReference>
<name>A0ABW1TSA7_9BURK</name>
<keyword evidence="3" id="KW-1185">Reference proteome</keyword>
<comment type="caution">
    <text evidence="2">The sequence shown here is derived from an EMBL/GenBank/DDBJ whole genome shotgun (WGS) entry which is preliminary data.</text>
</comment>
<dbReference type="EMBL" id="JBHSRS010000012">
    <property type="protein sequence ID" value="MFC6280404.1"/>
    <property type="molecule type" value="Genomic_DNA"/>
</dbReference>
<gene>
    <name evidence="2" type="ORF">ACFQND_04065</name>
</gene>
<dbReference type="InterPro" id="IPR036249">
    <property type="entry name" value="Thioredoxin-like_sf"/>
</dbReference>